<dbReference type="FunFam" id="3.10.50.40:FF:000006">
    <property type="entry name" value="Peptidyl-prolyl cis-trans isomerase"/>
    <property type="match status" value="1"/>
</dbReference>
<dbReference type="EC" id="5.2.1.8" evidence="6"/>
<dbReference type="InterPro" id="IPR001179">
    <property type="entry name" value="PPIase_FKBP_dom"/>
</dbReference>
<evidence type="ECO:0000256" key="3">
    <source>
        <dbReference type="ARBA" id="ARBA00023110"/>
    </source>
</evidence>
<dbReference type="PANTHER" id="PTHR43811:SF19">
    <property type="entry name" value="39 KDA FK506-BINDING NUCLEAR PROTEIN"/>
    <property type="match status" value="1"/>
</dbReference>
<comment type="caution">
    <text evidence="9">The sequence shown here is derived from an EMBL/GenBank/DDBJ whole genome shotgun (WGS) entry which is preliminary data.</text>
</comment>
<dbReference type="OrthoDB" id="9814548at2"/>
<evidence type="ECO:0000256" key="7">
    <source>
        <dbReference type="SAM" id="SignalP"/>
    </source>
</evidence>
<reference evidence="10" key="1">
    <citation type="submission" date="2016-02" db="EMBL/GenBank/DDBJ databases">
        <authorList>
            <person name="Sanders J.G."/>
            <person name="Lin J.Y."/>
            <person name="Wertz J.T."/>
            <person name="Russell J.A."/>
            <person name="Moreau C.S."/>
            <person name="Powell S."/>
        </authorList>
    </citation>
    <scope>NUCLEOTIDE SEQUENCE [LARGE SCALE GENOMIC DNA]</scope>
    <source>
        <strain evidence="10">CAG34</strain>
    </source>
</reference>
<proteinExistence type="inferred from homology"/>
<comment type="catalytic activity">
    <reaction evidence="1 5 6">
        <text>[protein]-peptidylproline (omega=180) = [protein]-peptidylproline (omega=0)</text>
        <dbReference type="Rhea" id="RHEA:16237"/>
        <dbReference type="Rhea" id="RHEA-COMP:10747"/>
        <dbReference type="Rhea" id="RHEA-COMP:10748"/>
        <dbReference type="ChEBI" id="CHEBI:83833"/>
        <dbReference type="ChEBI" id="CHEBI:83834"/>
        <dbReference type="EC" id="5.2.1.8"/>
    </reaction>
</comment>
<comment type="similarity">
    <text evidence="2 6">Belongs to the FKBP-type PPIase family.</text>
</comment>
<name>A0A139SQT1_9BACT</name>
<dbReference type="Pfam" id="PF00254">
    <property type="entry name" value="FKBP_C"/>
    <property type="match status" value="1"/>
</dbReference>
<dbReference type="Gene3D" id="3.10.50.40">
    <property type="match status" value="1"/>
</dbReference>
<dbReference type="PANTHER" id="PTHR43811">
    <property type="entry name" value="FKBP-TYPE PEPTIDYL-PROLYL CIS-TRANS ISOMERASE FKPA"/>
    <property type="match status" value="1"/>
</dbReference>
<evidence type="ECO:0000256" key="2">
    <source>
        <dbReference type="ARBA" id="ARBA00006577"/>
    </source>
</evidence>
<evidence type="ECO:0000256" key="1">
    <source>
        <dbReference type="ARBA" id="ARBA00000971"/>
    </source>
</evidence>
<keyword evidence="10" id="KW-1185">Reference proteome</keyword>
<keyword evidence="7" id="KW-0732">Signal</keyword>
<evidence type="ECO:0000256" key="4">
    <source>
        <dbReference type="ARBA" id="ARBA00023235"/>
    </source>
</evidence>
<gene>
    <name evidence="9" type="ORF">AXK11_03280</name>
</gene>
<dbReference type="PROSITE" id="PS50059">
    <property type="entry name" value="FKBP_PPIASE"/>
    <property type="match status" value="1"/>
</dbReference>
<protein>
    <recommendedName>
        <fullName evidence="6">Peptidyl-prolyl cis-trans isomerase</fullName>
        <ecNumber evidence="6">5.2.1.8</ecNumber>
    </recommendedName>
</protein>
<dbReference type="RefSeq" id="WP_068629208.1">
    <property type="nucleotide sequence ID" value="NZ_LSZQ01000028.1"/>
</dbReference>
<keyword evidence="4 5" id="KW-0413">Isomerase</keyword>
<feature type="chain" id="PRO_5007489588" description="Peptidyl-prolyl cis-trans isomerase" evidence="7">
    <location>
        <begin position="24"/>
        <end position="156"/>
    </location>
</feature>
<dbReference type="InterPro" id="IPR046357">
    <property type="entry name" value="PPIase_dom_sf"/>
</dbReference>
<dbReference type="SUPFAM" id="SSF54534">
    <property type="entry name" value="FKBP-like"/>
    <property type="match status" value="1"/>
</dbReference>
<evidence type="ECO:0000259" key="8">
    <source>
        <dbReference type="PROSITE" id="PS50059"/>
    </source>
</evidence>
<dbReference type="AlphaFoldDB" id="A0A139SQT1"/>
<sequence length="156" mass="17546">MSRHIASLLLLACLALAPLHLHAQREKLPPEDLEWVEQNFPDAKISNTGIRYVVVEEGSGQTARRGQMVSVLYIGRFINGDTFDQTIDAEKPFKFRLGRGQVIQGWDQIIQLMRPGDKWLVIIPPELAYGTRGQSPKIPPNTTLVFTIQLLSAEKN</sequence>
<keyword evidence="3 5" id="KW-0697">Rotamase</keyword>
<dbReference type="EMBL" id="LSZQ01000028">
    <property type="protein sequence ID" value="KXU36830.1"/>
    <property type="molecule type" value="Genomic_DNA"/>
</dbReference>
<accession>A0A139SQT1</accession>
<evidence type="ECO:0000256" key="5">
    <source>
        <dbReference type="PROSITE-ProRule" id="PRU00277"/>
    </source>
</evidence>
<dbReference type="STRING" id="1548207.AXK11_03280"/>
<organism evidence="9 10">
    <name type="scientific">Cephaloticoccus primus</name>
    <dbReference type="NCBI Taxonomy" id="1548207"/>
    <lineage>
        <taxon>Bacteria</taxon>
        <taxon>Pseudomonadati</taxon>
        <taxon>Verrucomicrobiota</taxon>
        <taxon>Opitutia</taxon>
        <taxon>Opitutales</taxon>
        <taxon>Opitutaceae</taxon>
        <taxon>Cephaloticoccus</taxon>
    </lineage>
</organism>
<dbReference type="Proteomes" id="UP000070058">
    <property type="component" value="Unassembled WGS sequence"/>
</dbReference>
<evidence type="ECO:0000313" key="9">
    <source>
        <dbReference type="EMBL" id="KXU36830.1"/>
    </source>
</evidence>
<dbReference type="GO" id="GO:0003755">
    <property type="term" value="F:peptidyl-prolyl cis-trans isomerase activity"/>
    <property type="evidence" value="ECO:0007669"/>
    <property type="project" value="UniProtKB-UniRule"/>
</dbReference>
<evidence type="ECO:0000313" key="10">
    <source>
        <dbReference type="Proteomes" id="UP000070058"/>
    </source>
</evidence>
<evidence type="ECO:0000256" key="6">
    <source>
        <dbReference type="RuleBase" id="RU003915"/>
    </source>
</evidence>
<feature type="domain" description="PPIase FKBP-type" evidence="8">
    <location>
        <begin position="66"/>
        <end position="154"/>
    </location>
</feature>
<feature type="signal peptide" evidence="7">
    <location>
        <begin position="1"/>
        <end position="23"/>
    </location>
</feature>